<organism evidence="2 3">
    <name type="scientific">Ensete ventricosum</name>
    <name type="common">Abyssinian banana</name>
    <name type="synonym">Musa ensete</name>
    <dbReference type="NCBI Taxonomy" id="4639"/>
    <lineage>
        <taxon>Eukaryota</taxon>
        <taxon>Viridiplantae</taxon>
        <taxon>Streptophyta</taxon>
        <taxon>Embryophyta</taxon>
        <taxon>Tracheophyta</taxon>
        <taxon>Spermatophyta</taxon>
        <taxon>Magnoliopsida</taxon>
        <taxon>Liliopsida</taxon>
        <taxon>Zingiberales</taxon>
        <taxon>Musaceae</taxon>
        <taxon>Ensete</taxon>
    </lineage>
</organism>
<feature type="region of interest" description="Disordered" evidence="1">
    <location>
        <begin position="30"/>
        <end position="52"/>
    </location>
</feature>
<gene>
    <name evidence="2" type="ORF">B296_00036923</name>
</gene>
<sequence length="161" mass="17883">MLVDTDGTLKALYKFIKKHAKIPFKIERPASVSQESVGEKSAGTANEGAGKSRLPIRIRIRHPITTRANLNDRSSSRGAWKAEAFVRWSSSSRTPFSIGSFGDPAYGGSRMVAPRRSPRCQVRLDLEEKSKSASARALEQFKISADRKPLAHSFSFPLFLY</sequence>
<reference evidence="2 3" key="1">
    <citation type="journal article" date="2014" name="Agronomy (Basel)">
        <title>A Draft Genome Sequence for Ensete ventricosum, the Drought-Tolerant Tree Against Hunger.</title>
        <authorList>
            <person name="Harrison J."/>
            <person name="Moore K.A."/>
            <person name="Paszkiewicz K."/>
            <person name="Jones T."/>
            <person name="Grant M."/>
            <person name="Ambacheew D."/>
            <person name="Muzemil S."/>
            <person name="Studholme D.J."/>
        </authorList>
    </citation>
    <scope>NUCLEOTIDE SEQUENCE [LARGE SCALE GENOMIC DNA]</scope>
</reference>
<dbReference type="EMBL" id="AMZH03016932">
    <property type="protein sequence ID" value="RRT43741.1"/>
    <property type="molecule type" value="Genomic_DNA"/>
</dbReference>
<dbReference type="Proteomes" id="UP000287651">
    <property type="component" value="Unassembled WGS sequence"/>
</dbReference>
<dbReference type="AlphaFoldDB" id="A0A426XWQ9"/>
<evidence type="ECO:0000313" key="3">
    <source>
        <dbReference type="Proteomes" id="UP000287651"/>
    </source>
</evidence>
<evidence type="ECO:0000256" key="1">
    <source>
        <dbReference type="SAM" id="MobiDB-lite"/>
    </source>
</evidence>
<protein>
    <submittedName>
        <fullName evidence="2">Uncharacterized protein</fullName>
    </submittedName>
</protein>
<name>A0A426XWQ9_ENSVE</name>
<proteinExistence type="predicted"/>
<accession>A0A426XWQ9</accession>
<comment type="caution">
    <text evidence="2">The sequence shown here is derived from an EMBL/GenBank/DDBJ whole genome shotgun (WGS) entry which is preliminary data.</text>
</comment>
<evidence type="ECO:0000313" key="2">
    <source>
        <dbReference type="EMBL" id="RRT43741.1"/>
    </source>
</evidence>